<gene>
    <name evidence="2" type="ORF">SAMN06265355_12615</name>
</gene>
<dbReference type="EMBL" id="FZNP01000026">
    <property type="protein sequence ID" value="SNS72225.1"/>
    <property type="molecule type" value="Genomic_DNA"/>
</dbReference>
<dbReference type="AntiFam" id="ANF00057">
    <property type="entry name" value="Translation of E. coli type CRISPR repeat"/>
</dbReference>
<feature type="compositionally biased region" description="Basic and acidic residues" evidence="1">
    <location>
        <begin position="231"/>
        <end position="242"/>
    </location>
</feature>
<accession>A0A239GTL5</accession>
<evidence type="ECO:0000313" key="3">
    <source>
        <dbReference type="Proteomes" id="UP000198420"/>
    </source>
</evidence>
<name>A0A239GTL5_9ACTN</name>
<protein>
    <submittedName>
        <fullName evidence="2">Uncharacterized protein</fullName>
    </submittedName>
</protein>
<proteinExistence type="predicted"/>
<dbReference type="AlphaFoldDB" id="A0A239GTL5"/>
<feature type="region of interest" description="Disordered" evidence="1">
    <location>
        <begin position="1"/>
        <end position="242"/>
    </location>
</feature>
<reference evidence="3" key="1">
    <citation type="submission" date="2017-06" db="EMBL/GenBank/DDBJ databases">
        <authorList>
            <person name="Varghese N."/>
            <person name="Submissions S."/>
        </authorList>
    </citation>
    <scope>NUCLEOTIDE SEQUENCE [LARGE SCALE GENOMIC DNA]</scope>
    <source>
        <strain evidence="3">DSM 44485</strain>
    </source>
</reference>
<feature type="compositionally biased region" description="Low complexity" evidence="1">
    <location>
        <begin position="221"/>
        <end position="230"/>
    </location>
</feature>
<evidence type="ECO:0000313" key="2">
    <source>
        <dbReference type="EMBL" id="SNS72225.1"/>
    </source>
</evidence>
<feature type="compositionally biased region" description="Basic and acidic residues" evidence="1">
    <location>
        <begin position="202"/>
        <end position="215"/>
    </location>
</feature>
<feature type="compositionally biased region" description="Low complexity" evidence="1">
    <location>
        <begin position="153"/>
        <end position="163"/>
    </location>
</feature>
<organism evidence="2 3">
    <name type="scientific">Actinomadura mexicana</name>
    <dbReference type="NCBI Taxonomy" id="134959"/>
    <lineage>
        <taxon>Bacteria</taxon>
        <taxon>Bacillati</taxon>
        <taxon>Actinomycetota</taxon>
        <taxon>Actinomycetes</taxon>
        <taxon>Streptosporangiales</taxon>
        <taxon>Thermomonosporaceae</taxon>
        <taxon>Actinomadura</taxon>
    </lineage>
</organism>
<evidence type="ECO:0000256" key="1">
    <source>
        <dbReference type="SAM" id="MobiDB-lite"/>
    </source>
</evidence>
<dbReference type="AntiFam" id="ANF00006">
    <property type="entry name" value="Translation of CRISPR region"/>
</dbReference>
<sequence length="242" mass="25107">MIRRAASGSGPPPLARGEQAAGDAGSEAGRTTPARAGRTGCCPRGARNCSDHPRSRGENSTACARASSAAGPPPLARGEPSREPAPQVPRRTTPARAGRTRPAGSPGSTGSDHPRSRGENNISSVSACRRDGPPPIARGERVPQIATDDAHRTTPARAGRTTGSPGTRPNSADHPRSRGENGYSAYSGDGGPGPPPLARGELGQRDRQPFRDRTTPARAGRTSSCWPSRSRSSDHPRSRGEN</sequence>
<keyword evidence="3" id="KW-1185">Reference proteome</keyword>
<feature type="compositionally biased region" description="Low complexity" evidence="1">
    <location>
        <begin position="89"/>
        <end position="106"/>
    </location>
</feature>
<dbReference type="Proteomes" id="UP000198420">
    <property type="component" value="Unassembled WGS sequence"/>
</dbReference>